<proteinExistence type="predicted"/>
<evidence type="ECO:0000313" key="2">
    <source>
        <dbReference type="EMBL" id="CAH2246194.1"/>
    </source>
</evidence>
<protein>
    <submittedName>
        <fullName evidence="2">Jg3681 protein</fullName>
    </submittedName>
</protein>
<evidence type="ECO:0000256" key="1">
    <source>
        <dbReference type="SAM" id="Coils"/>
    </source>
</evidence>
<feature type="coiled-coil region" evidence="1">
    <location>
        <begin position="62"/>
        <end position="89"/>
    </location>
</feature>
<dbReference type="InterPro" id="IPR028039">
    <property type="entry name" value="CCDC32"/>
</dbReference>
<comment type="caution">
    <text evidence="2">The sequence shown here is derived from an EMBL/GenBank/DDBJ whole genome shotgun (WGS) entry which is preliminary data.</text>
</comment>
<accession>A0A8S4S2I0</accession>
<organism evidence="2 3">
    <name type="scientific">Pararge aegeria aegeria</name>
    <dbReference type="NCBI Taxonomy" id="348720"/>
    <lineage>
        <taxon>Eukaryota</taxon>
        <taxon>Metazoa</taxon>
        <taxon>Ecdysozoa</taxon>
        <taxon>Arthropoda</taxon>
        <taxon>Hexapoda</taxon>
        <taxon>Insecta</taxon>
        <taxon>Pterygota</taxon>
        <taxon>Neoptera</taxon>
        <taxon>Endopterygota</taxon>
        <taxon>Lepidoptera</taxon>
        <taxon>Glossata</taxon>
        <taxon>Ditrysia</taxon>
        <taxon>Papilionoidea</taxon>
        <taxon>Nymphalidae</taxon>
        <taxon>Satyrinae</taxon>
        <taxon>Satyrini</taxon>
        <taxon>Parargina</taxon>
        <taxon>Pararge</taxon>
    </lineage>
</organism>
<reference evidence="2" key="1">
    <citation type="submission" date="2022-03" db="EMBL/GenBank/DDBJ databases">
        <authorList>
            <person name="Lindestad O."/>
        </authorList>
    </citation>
    <scope>NUCLEOTIDE SEQUENCE</scope>
</reference>
<gene>
    <name evidence="2" type="primary">jg3681</name>
    <name evidence="2" type="ORF">PAEG_LOCUS21309</name>
</gene>
<name>A0A8S4S2I0_9NEOP</name>
<dbReference type="Proteomes" id="UP000838756">
    <property type="component" value="Unassembled WGS sequence"/>
</dbReference>
<keyword evidence="1" id="KW-0175">Coiled coil</keyword>
<dbReference type="Pfam" id="PF14989">
    <property type="entry name" value="CCDC32"/>
    <property type="match status" value="1"/>
</dbReference>
<dbReference type="EMBL" id="CAKXAJ010025929">
    <property type="protein sequence ID" value="CAH2246194.1"/>
    <property type="molecule type" value="Genomic_DNA"/>
</dbReference>
<evidence type="ECO:0000313" key="3">
    <source>
        <dbReference type="Proteomes" id="UP000838756"/>
    </source>
</evidence>
<dbReference type="AlphaFoldDB" id="A0A8S4S2I0"/>
<keyword evidence="3" id="KW-1185">Reference proteome</keyword>
<sequence length="122" mass="13919">MPDGSVFCPRFLIPFTTNTIAHLAYKAFIIHVLMDPWGCQNINKSTVPEFEDNFKPEKSDKLADSAEYLAILERKLQKLKNKNKVVDNLAAYRADCIDRLMREGCDLDPVIGDTESEKLLQE</sequence>
<dbReference type="OrthoDB" id="5982503at2759"/>